<dbReference type="PANTHER" id="PTHR30146">
    <property type="entry name" value="LACI-RELATED TRANSCRIPTIONAL REPRESSOR"/>
    <property type="match status" value="1"/>
</dbReference>
<reference evidence="6" key="1">
    <citation type="journal article" date="2011" name="Stand. Genomic Sci.">
        <title>Non-contiguous finished genome sequence of the opportunistic oral pathogen Prevotella multisaccharivorax type strain (PPPA20).</title>
        <authorList>
            <person name="Pati A."/>
            <person name="Gronow S."/>
            <person name="Lu M."/>
            <person name="Lapidus A."/>
            <person name="Nolan M."/>
            <person name="Lucas S."/>
            <person name="Hammon N."/>
            <person name="Deshpande S."/>
            <person name="Cheng J.F."/>
            <person name="Tapia R."/>
            <person name="Han C."/>
            <person name="Goodwin L."/>
            <person name="Pitluck S."/>
            <person name="Liolios K."/>
            <person name="Pagani I."/>
            <person name="Mavromatis K."/>
            <person name="Mikhailova N."/>
            <person name="Huntemann M."/>
            <person name="Chen A."/>
            <person name="Palaniappan K."/>
            <person name="Land M."/>
            <person name="Hauser L."/>
            <person name="Detter J.C."/>
            <person name="Brambilla E.M."/>
            <person name="Rohde M."/>
            <person name="Goker M."/>
            <person name="Woyke T."/>
            <person name="Bristow J."/>
            <person name="Eisen J.A."/>
            <person name="Markowitz V."/>
            <person name="Hugenholtz P."/>
            <person name="Kyrpides N.C."/>
            <person name="Klenk H.P."/>
            <person name="Ivanova N."/>
        </authorList>
    </citation>
    <scope>NUCLEOTIDE SEQUENCE [LARGE SCALE GENOMIC DNA]</scope>
    <source>
        <strain evidence="6">DSM 17128</strain>
    </source>
</reference>
<dbReference type="OrthoDB" id="9797097at2"/>
<dbReference type="Gene3D" id="1.10.10.60">
    <property type="entry name" value="Homeodomain-like"/>
    <property type="match status" value="1"/>
</dbReference>
<dbReference type="STRING" id="688246.Premu_0271"/>
<keyword evidence="3" id="KW-0804">Transcription</keyword>
<evidence type="ECO:0000256" key="3">
    <source>
        <dbReference type="ARBA" id="ARBA00023163"/>
    </source>
</evidence>
<evidence type="ECO:0000259" key="4">
    <source>
        <dbReference type="PROSITE" id="PS01124"/>
    </source>
</evidence>
<evidence type="ECO:0000313" key="5">
    <source>
        <dbReference type="EMBL" id="EGN55757.1"/>
    </source>
</evidence>
<evidence type="ECO:0000256" key="1">
    <source>
        <dbReference type="ARBA" id="ARBA00023015"/>
    </source>
</evidence>
<dbReference type="GO" id="GO:0003700">
    <property type="term" value="F:DNA-binding transcription factor activity"/>
    <property type="evidence" value="ECO:0007669"/>
    <property type="project" value="InterPro"/>
</dbReference>
<dbReference type="PROSITE" id="PS01124">
    <property type="entry name" value="HTH_ARAC_FAMILY_2"/>
    <property type="match status" value="1"/>
</dbReference>
<evidence type="ECO:0000256" key="2">
    <source>
        <dbReference type="ARBA" id="ARBA00023125"/>
    </source>
</evidence>
<dbReference type="EMBL" id="GL945017">
    <property type="protein sequence ID" value="EGN55757.1"/>
    <property type="molecule type" value="Genomic_DNA"/>
</dbReference>
<protein>
    <submittedName>
        <fullName evidence="5">Transcriptional regulator, AraC family</fullName>
    </submittedName>
</protein>
<accession>F8NA27</accession>
<dbReference type="HOGENOM" id="CLU_042405_1_0_10"/>
<evidence type="ECO:0000313" key="6">
    <source>
        <dbReference type="Proteomes" id="UP000002772"/>
    </source>
</evidence>
<dbReference type="InterPro" id="IPR046335">
    <property type="entry name" value="LacI/GalR-like_sensor"/>
</dbReference>
<dbReference type="Proteomes" id="UP000002772">
    <property type="component" value="Unassembled WGS sequence"/>
</dbReference>
<dbReference type="InterPro" id="IPR009057">
    <property type="entry name" value="Homeodomain-like_sf"/>
</dbReference>
<dbReference type="Gene3D" id="3.40.50.2300">
    <property type="match status" value="2"/>
</dbReference>
<dbReference type="InterPro" id="IPR018060">
    <property type="entry name" value="HTH_AraC"/>
</dbReference>
<feature type="domain" description="HTH araC/xylS-type" evidence="4">
    <location>
        <begin position="283"/>
        <end position="381"/>
    </location>
</feature>
<dbReference type="Pfam" id="PF13377">
    <property type="entry name" value="Peripla_BP_3"/>
    <property type="match status" value="1"/>
</dbReference>
<organism evidence="5 6">
    <name type="scientific">Hallella multisaccharivorax DSM 17128</name>
    <dbReference type="NCBI Taxonomy" id="688246"/>
    <lineage>
        <taxon>Bacteria</taxon>
        <taxon>Pseudomonadati</taxon>
        <taxon>Bacteroidota</taxon>
        <taxon>Bacteroidia</taxon>
        <taxon>Bacteroidales</taxon>
        <taxon>Prevotellaceae</taxon>
        <taxon>Hallella</taxon>
    </lineage>
</organism>
<dbReference type="eggNOG" id="COG1609">
    <property type="taxonomic scope" value="Bacteria"/>
</dbReference>
<name>F8NA27_9BACT</name>
<dbReference type="SMART" id="SM00342">
    <property type="entry name" value="HTH_ARAC"/>
    <property type="match status" value="1"/>
</dbReference>
<gene>
    <name evidence="5" type="ORF">Premu_0271</name>
</gene>
<dbReference type="GO" id="GO:0000976">
    <property type="term" value="F:transcription cis-regulatory region binding"/>
    <property type="evidence" value="ECO:0007669"/>
    <property type="project" value="TreeGrafter"/>
</dbReference>
<sequence length="387" mass="45083">MVRLILLSDFSESYPYRLLKGILSYSREQTPWVVCRMPTSYRKEKGLQSLLEWALRWKADAIIGQFEPHEDLSLFQKYGIIALAQDYEERFTGIANITGNYRQQGAEAAKFFVSKGFQHFAFYGYSHSVWSRERREGFESKLHEFGYRQVEIYERQSLSNLWFYQSTPLQEWLENLPPKTALLTCDDTRASVILEVCRLIGKKIPTDIAVLGVDDDELTCSLSFPSLSSINLDVERGGYNVAEYISRHLQDPKEPVNDIVVCSTGVIERQSTDIFSTENKYILRVLEYIHQHYSEVLTVTSLLPLVPMSRRLFEETFLKETRHSIHQYIIDLRINRMKQLLISTNRSVSDLALETGLSDARNVARIFRTRLGLTPQQYRNQHRKEQK</sequence>
<dbReference type="SUPFAM" id="SSF46689">
    <property type="entry name" value="Homeodomain-like"/>
    <property type="match status" value="2"/>
</dbReference>
<keyword evidence="2" id="KW-0238">DNA-binding</keyword>
<dbReference type="AlphaFoldDB" id="F8NA27"/>
<keyword evidence="6" id="KW-1185">Reference proteome</keyword>
<dbReference type="PANTHER" id="PTHR30146:SF24">
    <property type="entry name" value="XYLOSE OPERON REGULATORY PROTEIN"/>
    <property type="match status" value="1"/>
</dbReference>
<dbReference type="Pfam" id="PF12833">
    <property type="entry name" value="HTH_18"/>
    <property type="match status" value="1"/>
</dbReference>
<proteinExistence type="predicted"/>
<dbReference type="RefSeq" id="WP_007572502.1">
    <property type="nucleotide sequence ID" value="NZ_BPTS01000001.1"/>
</dbReference>
<dbReference type="InterPro" id="IPR028082">
    <property type="entry name" value="Peripla_BP_I"/>
</dbReference>
<dbReference type="CDD" id="cd01543">
    <property type="entry name" value="PBP1_XylR"/>
    <property type="match status" value="1"/>
</dbReference>
<dbReference type="eggNOG" id="COG4977">
    <property type="taxonomic scope" value="Bacteria"/>
</dbReference>
<dbReference type="SUPFAM" id="SSF53822">
    <property type="entry name" value="Periplasmic binding protein-like I"/>
    <property type="match status" value="1"/>
</dbReference>
<keyword evidence="1" id="KW-0805">Transcription regulation</keyword>